<dbReference type="Pfam" id="PF11001">
    <property type="entry name" value="AFUB_07903_YDR124W_hel"/>
    <property type="match status" value="1"/>
</dbReference>
<organism evidence="3 4">
    <name type="scientific">Myxozyma melibiosi</name>
    <dbReference type="NCBI Taxonomy" id="54550"/>
    <lineage>
        <taxon>Eukaryota</taxon>
        <taxon>Fungi</taxon>
        <taxon>Dikarya</taxon>
        <taxon>Ascomycota</taxon>
        <taxon>Saccharomycotina</taxon>
        <taxon>Lipomycetes</taxon>
        <taxon>Lipomycetales</taxon>
        <taxon>Lipomycetaceae</taxon>
        <taxon>Myxozyma</taxon>
    </lineage>
</organism>
<evidence type="ECO:0000259" key="2">
    <source>
        <dbReference type="Pfam" id="PF11001"/>
    </source>
</evidence>
<evidence type="ECO:0000313" key="4">
    <source>
        <dbReference type="Proteomes" id="UP001498771"/>
    </source>
</evidence>
<evidence type="ECO:0000313" key="3">
    <source>
        <dbReference type="EMBL" id="KAK7206057.1"/>
    </source>
</evidence>
<feature type="compositionally biased region" description="Gly residues" evidence="1">
    <location>
        <begin position="160"/>
        <end position="171"/>
    </location>
</feature>
<feature type="region of interest" description="Disordered" evidence="1">
    <location>
        <begin position="131"/>
        <end position="179"/>
    </location>
</feature>
<dbReference type="Proteomes" id="UP001498771">
    <property type="component" value="Unassembled WGS sequence"/>
</dbReference>
<dbReference type="InterPro" id="IPR047092">
    <property type="entry name" value="AFUB_07903/YDR124W-like_hel"/>
</dbReference>
<dbReference type="EMBL" id="JBBJBU010000003">
    <property type="protein sequence ID" value="KAK7206057.1"/>
    <property type="molecule type" value="Genomic_DNA"/>
</dbReference>
<reference evidence="3 4" key="1">
    <citation type="submission" date="2024-03" db="EMBL/GenBank/DDBJ databases">
        <title>Genome-scale model development and genomic sequencing of the oleaginous clade Lipomyces.</title>
        <authorList>
            <consortium name="Lawrence Berkeley National Laboratory"/>
            <person name="Czajka J.J."/>
            <person name="Han Y."/>
            <person name="Kim J."/>
            <person name="Mondo S.J."/>
            <person name="Hofstad B.A."/>
            <person name="Robles A."/>
            <person name="Haridas S."/>
            <person name="Riley R."/>
            <person name="LaButti K."/>
            <person name="Pangilinan J."/>
            <person name="Andreopoulos W."/>
            <person name="Lipzen A."/>
            <person name="Yan J."/>
            <person name="Wang M."/>
            <person name="Ng V."/>
            <person name="Grigoriev I.V."/>
            <person name="Spatafora J.W."/>
            <person name="Magnuson J.K."/>
            <person name="Baker S.E."/>
            <person name="Pomraning K.R."/>
        </authorList>
    </citation>
    <scope>NUCLEOTIDE SEQUENCE [LARGE SCALE GENOMIC DNA]</scope>
    <source>
        <strain evidence="3 4">Phaff 52-87</strain>
    </source>
</reference>
<comment type="caution">
    <text evidence="3">The sequence shown here is derived from an EMBL/GenBank/DDBJ whole genome shotgun (WGS) entry which is preliminary data.</text>
</comment>
<feature type="compositionally biased region" description="Low complexity" evidence="1">
    <location>
        <begin position="443"/>
        <end position="493"/>
    </location>
</feature>
<accession>A0ABR1F8G4</accession>
<name>A0ABR1F8G4_9ASCO</name>
<dbReference type="PANTHER" id="PTHR36102">
    <property type="entry name" value="CHROMOSOME 10, WHOLE GENOME SHOTGUN SEQUENCE"/>
    <property type="match status" value="1"/>
</dbReference>
<dbReference type="InterPro" id="IPR021264">
    <property type="entry name" value="AFUB_079030/YDR124W-like"/>
</dbReference>
<dbReference type="RefSeq" id="XP_064769090.1">
    <property type="nucleotide sequence ID" value="XM_064912174.1"/>
</dbReference>
<protein>
    <recommendedName>
        <fullName evidence="2">Subtelomeric hrmA-associated cluster protein AFUB-079030/YDR124W-like helical bundle domain-containing protein</fullName>
    </recommendedName>
</protein>
<feature type="region of interest" description="Disordered" evidence="1">
    <location>
        <begin position="434"/>
        <end position="509"/>
    </location>
</feature>
<keyword evidence="4" id="KW-1185">Reference proteome</keyword>
<evidence type="ECO:0000256" key="1">
    <source>
        <dbReference type="SAM" id="MobiDB-lite"/>
    </source>
</evidence>
<feature type="domain" description="Subtelomeric hrmA-associated cluster protein AFUB-079030/YDR124W-like helical bundle" evidence="2">
    <location>
        <begin position="240"/>
        <end position="356"/>
    </location>
</feature>
<sequence length="790" mass="86645">MSSTENARKRLSRVLSDLAALDRGSVLDYLLVAIPRAHGRPDTPCQLHVLSSSALEAHRHLLFPTVQSDLLLSTLRSTHPASAAGDNCTSTSARGVLDLLGDDCSSLRWGDDLLADASALTIQLSTTPDDAIPRSLTTLTSTPSHHHSPAIVRSPNQLGMHGGAGGGGGGPPSATQLSTPASCSSAVYATLPGTSEIDDEFLSQAQRVRPAPIYVRSTAEIPEPICARDSDQPEYYPLAISDSAAVTEFLEAKFRELQQLVCKIVAKAWIKVIEPKKQTNHPYNKGEGYKPDWWPSQARHKEPDHLMKPERLLLLISMLRSRKADLRQLRSATLEYSLNIPKNKMEVLEEIYYVADMEERYQRNPSRSDEALIIWTIAPEKLTKSVQAAAAAAVKASSRSMTTIASQMPKSVSPLSPAKRALEEDAYIKAEEPPSQKFCRENSPIQQQQQPPSSLPQSQPQPQPQSQTSHQLPQQSHQQEHQQPLPQHAEQQPQEPPKPQYMSVQVPQHPQERPQFVAVNLNQAADELPQVFPHQQHSGLLEQQHQSQHLPYNSLLVGGGGSRHPSALLPSATPATAEALTGFIPRDSAGGIDNAHQLLYMPRSVMTSASTTPPAFFNANSRRYTTGSIEDSLGQLVQHQQHQQHLAPPSMVPTPEHGTPVYDFVSPPFQQHQQQLQHQQALGQMAAHGGMRRVRQRSMQDTLPRSTIYPALGAGAGAYQGFPDMTGQVPWDKSAHEQPQGHQSAQQEMIINHHDSSLMDADLGSTYAPAFGDEGDLELGQWRECTDNAV</sequence>
<dbReference type="GeneID" id="90037686"/>
<gene>
    <name evidence="3" type="ORF">BZA70DRAFT_275596</name>
</gene>
<dbReference type="PANTHER" id="PTHR36102:SF1">
    <property type="entry name" value="YDR124W-LIKE HELICAL BUNDLE DOMAIN-CONTAINING PROTEIN"/>
    <property type="match status" value="1"/>
</dbReference>
<proteinExistence type="predicted"/>